<evidence type="ECO:0000313" key="1">
    <source>
        <dbReference type="EMBL" id="MQM26356.1"/>
    </source>
</evidence>
<sequence>MSRFLGMAATAHALSLTAMEEASRRGQREADIDDLFLALVVEEQIAGQVLRWAGITLDAAREAVAALHAAQLESLGITADLPGPDRIVFHETGGYEWTGRALDVFDRASRKGSKGDGVAVLRALLAEPSGMIEDLLHRLGTAPAEVLARLDEAERLPARPAPRHPASGALSGSAEKFVPAPVPAVWAMLADPARMPEWDPGIARVEPGEEAGLLGGTWVALAPTHRPDGRRLDIKPEFRRRRVELLDADEASFIKWRLSFPDATRANPLCIAIILEPAAGGTLLGITLEWQRIRKSRVLGPLLRPWQKFAIWMQLSQIGAAISRAFR</sequence>
<dbReference type="GO" id="GO:0008233">
    <property type="term" value="F:peptidase activity"/>
    <property type="evidence" value="ECO:0007669"/>
    <property type="project" value="UniProtKB-KW"/>
</dbReference>
<dbReference type="RefSeq" id="WP_322633192.1">
    <property type="nucleotide sequence ID" value="NZ_WIAO01000013.1"/>
</dbReference>
<protein>
    <submittedName>
        <fullName evidence="1">Clp protease</fullName>
    </submittedName>
</protein>
<gene>
    <name evidence="1" type="ORF">GFD30_12360</name>
</gene>
<dbReference type="Pfam" id="PF10604">
    <property type="entry name" value="Polyketide_cyc2"/>
    <property type="match status" value="1"/>
</dbReference>
<reference evidence="1 2" key="1">
    <citation type="submission" date="2019-10" db="EMBL/GenBank/DDBJ databases">
        <title>Glycomyces albidus sp. nov., a novel actinomycete isolated from rhizosphere soil of wheat (Triticum aestivum L.).</title>
        <authorList>
            <person name="Qian L."/>
        </authorList>
    </citation>
    <scope>NUCLEOTIDE SEQUENCE [LARGE SCALE GENOMIC DNA]</scope>
    <source>
        <strain evidence="1 2">NEAU-7082</strain>
    </source>
</reference>
<dbReference type="InterPro" id="IPR019587">
    <property type="entry name" value="Polyketide_cyclase/dehydratase"/>
</dbReference>
<dbReference type="GO" id="GO:0006508">
    <property type="term" value="P:proteolysis"/>
    <property type="evidence" value="ECO:0007669"/>
    <property type="project" value="UniProtKB-KW"/>
</dbReference>
<proteinExistence type="predicted"/>
<dbReference type="CDD" id="cd07812">
    <property type="entry name" value="SRPBCC"/>
    <property type="match status" value="1"/>
</dbReference>
<comment type="caution">
    <text evidence="1">The sequence shown here is derived from an EMBL/GenBank/DDBJ whole genome shotgun (WGS) entry which is preliminary data.</text>
</comment>
<dbReference type="AlphaFoldDB" id="A0A6L5G9R6"/>
<dbReference type="EMBL" id="WIAO01000013">
    <property type="protein sequence ID" value="MQM26356.1"/>
    <property type="molecule type" value="Genomic_DNA"/>
</dbReference>
<keyword evidence="1" id="KW-0378">Hydrolase</keyword>
<organism evidence="1 2">
    <name type="scientific">Glycomyces albidus</name>
    <dbReference type="NCBI Taxonomy" id="2656774"/>
    <lineage>
        <taxon>Bacteria</taxon>
        <taxon>Bacillati</taxon>
        <taxon>Actinomycetota</taxon>
        <taxon>Actinomycetes</taxon>
        <taxon>Glycomycetales</taxon>
        <taxon>Glycomycetaceae</taxon>
        <taxon>Glycomyces</taxon>
    </lineage>
</organism>
<dbReference type="InterPro" id="IPR023393">
    <property type="entry name" value="START-like_dom_sf"/>
</dbReference>
<dbReference type="SUPFAM" id="SSF55961">
    <property type="entry name" value="Bet v1-like"/>
    <property type="match status" value="1"/>
</dbReference>
<dbReference type="Gene3D" id="1.10.1780.10">
    <property type="entry name" value="Clp, N-terminal domain"/>
    <property type="match status" value="1"/>
</dbReference>
<evidence type="ECO:0000313" key="2">
    <source>
        <dbReference type="Proteomes" id="UP000477750"/>
    </source>
</evidence>
<dbReference type="Proteomes" id="UP000477750">
    <property type="component" value="Unassembled WGS sequence"/>
</dbReference>
<dbReference type="InterPro" id="IPR036628">
    <property type="entry name" value="Clp_N_dom_sf"/>
</dbReference>
<dbReference type="Gene3D" id="3.30.530.20">
    <property type="match status" value="1"/>
</dbReference>
<accession>A0A6L5G9R6</accession>
<name>A0A6L5G9R6_9ACTN</name>
<keyword evidence="1" id="KW-0645">Protease</keyword>
<keyword evidence="2" id="KW-1185">Reference proteome</keyword>